<dbReference type="CDD" id="cd00984">
    <property type="entry name" value="DnaB_C"/>
    <property type="match status" value="1"/>
</dbReference>
<keyword evidence="2 12" id="KW-0639">Primosome</keyword>
<evidence type="ECO:0000256" key="13">
    <source>
        <dbReference type="SAM" id="Coils"/>
    </source>
</evidence>
<keyword evidence="6 12" id="KW-0347">Helicase</keyword>
<dbReference type="InterPro" id="IPR003593">
    <property type="entry name" value="AAA+_ATPase"/>
</dbReference>
<dbReference type="GO" id="GO:0043139">
    <property type="term" value="F:5'-3' DNA helicase activity"/>
    <property type="evidence" value="ECO:0007669"/>
    <property type="project" value="UniProtKB-EC"/>
</dbReference>
<comment type="catalytic activity">
    <reaction evidence="10 12">
        <text>ATP + H2O = ADP + phosphate + H(+)</text>
        <dbReference type="Rhea" id="RHEA:13065"/>
        <dbReference type="ChEBI" id="CHEBI:15377"/>
        <dbReference type="ChEBI" id="CHEBI:15378"/>
        <dbReference type="ChEBI" id="CHEBI:30616"/>
        <dbReference type="ChEBI" id="CHEBI:43474"/>
        <dbReference type="ChEBI" id="CHEBI:456216"/>
        <dbReference type="EC" id="5.6.2.3"/>
    </reaction>
</comment>
<comment type="function">
    <text evidence="12">The main replicative DNA helicase, it participates in initiation and elongation during chromosome replication. Travels ahead of the DNA replisome, separating dsDNA into templates for DNA synthesis. A processive ATP-dependent 5'-3' DNA helicase it has DNA-dependent ATPase activity.</text>
</comment>
<dbReference type="GO" id="GO:0003677">
    <property type="term" value="F:DNA binding"/>
    <property type="evidence" value="ECO:0007669"/>
    <property type="project" value="UniProtKB-UniRule"/>
</dbReference>
<evidence type="ECO:0000256" key="9">
    <source>
        <dbReference type="ARBA" id="ARBA00023235"/>
    </source>
</evidence>
<evidence type="ECO:0000256" key="5">
    <source>
        <dbReference type="ARBA" id="ARBA00022801"/>
    </source>
</evidence>
<dbReference type="GO" id="GO:1990077">
    <property type="term" value="C:primosome complex"/>
    <property type="evidence" value="ECO:0007669"/>
    <property type="project" value="UniProtKB-UniRule"/>
</dbReference>
<evidence type="ECO:0000256" key="8">
    <source>
        <dbReference type="ARBA" id="ARBA00023125"/>
    </source>
</evidence>
<dbReference type="InterPro" id="IPR027417">
    <property type="entry name" value="P-loop_NTPase"/>
</dbReference>
<name>A0A7C5DAT4_UNCW3</name>
<dbReference type="PANTHER" id="PTHR30153:SF2">
    <property type="entry name" value="REPLICATIVE DNA HELICASE"/>
    <property type="match status" value="1"/>
</dbReference>
<dbReference type="NCBIfam" id="TIGR00665">
    <property type="entry name" value="DnaB"/>
    <property type="match status" value="1"/>
</dbReference>
<dbReference type="GO" id="GO:0005524">
    <property type="term" value="F:ATP binding"/>
    <property type="evidence" value="ECO:0007669"/>
    <property type="project" value="UniProtKB-UniRule"/>
</dbReference>
<organism evidence="15">
    <name type="scientific">candidate division WOR-3 bacterium</name>
    <dbReference type="NCBI Taxonomy" id="2052148"/>
    <lineage>
        <taxon>Bacteria</taxon>
        <taxon>Bacteria division WOR-3</taxon>
    </lineage>
</organism>
<dbReference type="SUPFAM" id="SSF52540">
    <property type="entry name" value="P-loop containing nucleoside triphosphate hydrolases"/>
    <property type="match status" value="1"/>
</dbReference>
<dbReference type="Pfam" id="PF00772">
    <property type="entry name" value="DnaB"/>
    <property type="match status" value="1"/>
</dbReference>
<dbReference type="Pfam" id="PF03796">
    <property type="entry name" value="DnaB_C"/>
    <property type="match status" value="1"/>
</dbReference>
<comment type="similarity">
    <text evidence="1 12">Belongs to the helicase family. DnaB subfamily.</text>
</comment>
<dbReference type="GO" id="GO:0006269">
    <property type="term" value="P:DNA replication, synthesis of primer"/>
    <property type="evidence" value="ECO:0007669"/>
    <property type="project" value="UniProtKB-UniRule"/>
</dbReference>
<gene>
    <name evidence="15" type="primary">dnaB</name>
    <name evidence="15" type="ORF">ENL19_01690</name>
</gene>
<dbReference type="InterPro" id="IPR007692">
    <property type="entry name" value="DNA_helicase_DnaB"/>
</dbReference>
<dbReference type="SUPFAM" id="SSF48024">
    <property type="entry name" value="N-terminal domain of DnaB helicase"/>
    <property type="match status" value="1"/>
</dbReference>
<dbReference type="InterPro" id="IPR036185">
    <property type="entry name" value="DNA_heli_DnaB-like_N_sf"/>
</dbReference>
<keyword evidence="13" id="KW-0175">Coiled coil</keyword>
<protein>
    <recommendedName>
        <fullName evidence="11 12">Replicative DNA helicase</fullName>
        <ecNumber evidence="11 12">5.6.2.3</ecNumber>
    </recommendedName>
</protein>
<evidence type="ECO:0000256" key="1">
    <source>
        <dbReference type="ARBA" id="ARBA00008428"/>
    </source>
</evidence>
<keyword evidence="3 12" id="KW-0235">DNA replication</keyword>
<dbReference type="InterPro" id="IPR007693">
    <property type="entry name" value="DNA_helicase_DnaB-like_N"/>
</dbReference>
<evidence type="ECO:0000259" key="14">
    <source>
        <dbReference type="PROSITE" id="PS51199"/>
    </source>
</evidence>
<dbReference type="FunFam" id="1.10.860.10:FF:000001">
    <property type="entry name" value="Replicative DNA helicase"/>
    <property type="match status" value="1"/>
</dbReference>
<dbReference type="GO" id="GO:0016787">
    <property type="term" value="F:hydrolase activity"/>
    <property type="evidence" value="ECO:0007669"/>
    <property type="project" value="UniProtKB-KW"/>
</dbReference>
<evidence type="ECO:0000256" key="3">
    <source>
        <dbReference type="ARBA" id="ARBA00022705"/>
    </source>
</evidence>
<proteinExistence type="inferred from homology"/>
<accession>A0A7C5DAT4</accession>
<evidence type="ECO:0000313" key="15">
    <source>
        <dbReference type="EMBL" id="HHE04758.1"/>
    </source>
</evidence>
<dbReference type="Gene3D" id="1.10.860.10">
    <property type="entry name" value="DNAb Helicase, Chain A"/>
    <property type="match status" value="1"/>
</dbReference>
<evidence type="ECO:0000256" key="10">
    <source>
        <dbReference type="ARBA" id="ARBA00048954"/>
    </source>
</evidence>
<dbReference type="PANTHER" id="PTHR30153">
    <property type="entry name" value="REPLICATIVE DNA HELICASE DNAB"/>
    <property type="match status" value="1"/>
</dbReference>
<feature type="coiled-coil region" evidence="13">
    <location>
        <begin position="122"/>
        <end position="149"/>
    </location>
</feature>
<dbReference type="AlphaFoldDB" id="A0A7C5DAT4"/>
<dbReference type="PROSITE" id="PS51199">
    <property type="entry name" value="SF4_HELICASE"/>
    <property type="match status" value="1"/>
</dbReference>
<evidence type="ECO:0000256" key="12">
    <source>
        <dbReference type="RuleBase" id="RU362085"/>
    </source>
</evidence>
<dbReference type="EMBL" id="DRTB01000123">
    <property type="protein sequence ID" value="HHE04758.1"/>
    <property type="molecule type" value="Genomic_DNA"/>
</dbReference>
<dbReference type="InterPro" id="IPR007694">
    <property type="entry name" value="DNA_helicase_DnaB-like_C"/>
</dbReference>
<evidence type="ECO:0000256" key="2">
    <source>
        <dbReference type="ARBA" id="ARBA00022515"/>
    </source>
</evidence>
<evidence type="ECO:0000256" key="4">
    <source>
        <dbReference type="ARBA" id="ARBA00022741"/>
    </source>
</evidence>
<dbReference type="SMART" id="SM00382">
    <property type="entry name" value="AAA"/>
    <property type="match status" value="1"/>
</dbReference>
<keyword evidence="8 12" id="KW-0238">DNA-binding</keyword>
<comment type="caution">
    <text evidence="15">The sequence shown here is derived from an EMBL/GenBank/DDBJ whole genome shotgun (WGS) entry which is preliminary data.</text>
</comment>
<keyword evidence="5 12" id="KW-0378">Hydrolase</keyword>
<evidence type="ECO:0000256" key="6">
    <source>
        <dbReference type="ARBA" id="ARBA00022806"/>
    </source>
</evidence>
<feature type="domain" description="SF4 helicase" evidence="14">
    <location>
        <begin position="175"/>
        <end position="451"/>
    </location>
</feature>
<keyword evidence="4 12" id="KW-0547">Nucleotide-binding</keyword>
<keyword evidence="9" id="KW-0413">Isomerase</keyword>
<dbReference type="InterPro" id="IPR016136">
    <property type="entry name" value="DNA_helicase_N/primase_C"/>
</dbReference>
<keyword evidence="7 12" id="KW-0067">ATP-binding</keyword>
<reference evidence="15" key="1">
    <citation type="journal article" date="2020" name="mSystems">
        <title>Genome- and Community-Level Interaction Insights into Carbon Utilization and Element Cycling Functions of Hydrothermarchaeota in Hydrothermal Sediment.</title>
        <authorList>
            <person name="Zhou Z."/>
            <person name="Liu Y."/>
            <person name="Xu W."/>
            <person name="Pan J."/>
            <person name="Luo Z.H."/>
            <person name="Li M."/>
        </authorList>
    </citation>
    <scope>NUCLEOTIDE SEQUENCE [LARGE SCALE GENOMIC DNA]</scope>
    <source>
        <strain evidence="15">HyVt-74</strain>
    </source>
</reference>
<evidence type="ECO:0000256" key="11">
    <source>
        <dbReference type="NCBIfam" id="TIGR00665"/>
    </source>
</evidence>
<evidence type="ECO:0000256" key="7">
    <source>
        <dbReference type="ARBA" id="ARBA00022840"/>
    </source>
</evidence>
<dbReference type="EC" id="5.6.2.3" evidence="11 12"/>
<dbReference type="Gene3D" id="3.40.50.300">
    <property type="entry name" value="P-loop containing nucleotide triphosphate hydrolases"/>
    <property type="match status" value="1"/>
</dbReference>
<dbReference type="Proteomes" id="UP000886110">
    <property type="component" value="Unassembled WGS sequence"/>
</dbReference>
<sequence>MVNETLPQAIDVERSVLGSLIVDMEAIGRVEGILSSDDFYLQSHKAIYETILSLYGQGKPVDLLLVTEELKNKKMLDKVGGAAYISSLAENVYSSANITKYAEIIYEKSVLREIIKTSNTIIEKAAEGVKSVEELLDEAESLILGIRQRKKMGQIEHLKRYAEDVFRIIQERAERKSVLTGLATDFTRFDSMTAGFQKGDFIVIAGRPSSGKTAIGLNIAMNMAIKHKIPVVFFSLEMHWEAIVFRMLSSLSGIASGSLRRGFVSTEDEWYELGTAVSELSEAPIYLDSTPSLTIYELRAKARRMKKQYNIGAVFVDYLQLIKGPKTENRQQEVAAISRALKSISLELHIPVVALAQLSRASEVRGGRAEVEAPPKLSDLRDSGQIEQDADVVAFLYRKRKRKNEEELREDDKKEIPVEVIIAKQRNGPVGSFKLMFQRDRLRFVNIKEDRTEDDRN</sequence>
<dbReference type="GO" id="GO:0005829">
    <property type="term" value="C:cytosol"/>
    <property type="evidence" value="ECO:0007669"/>
    <property type="project" value="TreeGrafter"/>
</dbReference>